<dbReference type="PANTHER" id="PTHR33167:SF7">
    <property type="entry name" value="SHUGOSHIN C-TERMINAL DOMAIN-CONTAINING PROTEIN"/>
    <property type="match status" value="1"/>
</dbReference>
<dbReference type="AlphaFoldDB" id="A0A6N2K191"/>
<dbReference type="PANTHER" id="PTHR33167">
    <property type="entry name" value="TRANSCRIPTION FACTOR, PUTATIVE (DUF863)-RELATED"/>
    <property type="match status" value="1"/>
</dbReference>
<organism evidence="2">
    <name type="scientific">Salix viminalis</name>
    <name type="common">Common osier</name>
    <name type="synonym">Basket willow</name>
    <dbReference type="NCBI Taxonomy" id="40686"/>
    <lineage>
        <taxon>Eukaryota</taxon>
        <taxon>Viridiplantae</taxon>
        <taxon>Streptophyta</taxon>
        <taxon>Embryophyta</taxon>
        <taxon>Tracheophyta</taxon>
        <taxon>Spermatophyta</taxon>
        <taxon>Magnoliopsida</taxon>
        <taxon>eudicotyledons</taxon>
        <taxon>Gunneridae</taxon>
        <taxon>Pentapetalae</taxon>
        <taxon>rosids</taxon>
        <taxon>fabids</taxon>
        <taxon>Malpighiales</taxon>
        <taxon>Salicaceae</taxon>
        <taxon>Saliceae</taxon>
        <taxon>Salix</taxon>
    </lineage>
</organism>
<accession>A0A6N2K191</accession>
<feature type="region of interest" description="Disordered" evidence="1">
    <location>
        <begin position="240"/>
        <end position="260"/>
    </location>
</feature>
<gene>
    <name evidence="2" type="ORF">SVIM_LOCUS18863</name>
</gene>
<feature type="compositionally biased region" description="Polar residues" evidence="1">
    <location>
        <begin position="210"/>
        <end position="219"/>
    </location>
</feature>
<proteinExistence type="predicted"/>
<reference evidence="2" key="1">
    <citation type="submission" date="2019-03" db="EMBL/GenBank/DDBJ databases">
        <authorList>
            <person name="Mank J."/>
            <person name="Almeida P."/>
        </authorList>
    </citation>
    <scope>NUCLEOTIDE SEQUENCE</scope>
    <source>
        <strain evidence="2">78183</strain>
    </source>
</reference>
<feature type="region of interest" description="Disordered" evidence="1">
    <location>
        <begin position="291"/>
        <end position="323"/>
    </location>
</feature>
<evidence type="ECO:0000256" key="1">
    <source>
        <dbReference type="SAM" id="MobiDB-lite"/>
    </source>
</evidence>
<feature type="compositionally biased region" description="Polar residues" evidence="1">
    <location>
        <begin position="240"/>
        <end position="255"/>
    </location>
</feature>
<evidence type="ECO:0000313" key="2">
    <source>
        <dbReference type="EMBL" id="VFU21988.1"/>
    </source>
</evidence>
<protein>
    <submittedName>
        <fullName evidence="2">Uncharacterized protein</fullName>
    </submittedName>
</protein>
<name>A0A6N2K191_SALVM</name>
<sequence>MDQIRKTMMQHESLFKEQVQALHKLYNIQKSEMQEIKGRNYSQAQVLALNPESLVLVEGQNCGSVLERKLLRPVCTAGRGLKKDALTLSLRPFCTFKEIKGSGFSWIDGIGDETSPPARRKPVRNFDLEKVPEDDADEPADLEGMPKQWKGSVLTESTELFQDPVKYSQDSSILEPTELDEINNIQRSVHLETNSNLAQKNLNLPVVAKDSSNGSSNINLPDVSKSSASSTLTVSEIKHTASNSHSNGDHGNTASLEKIPVVTVGNQNKKGKSALSEECESLAAEILLSFAPPSKSQADTERHSSESAKSYGDLPTTDEKPDLCQKRCANFSSGGRVYEYLSRTNSANRM</sequence>
<dbReference type="EMBL" id="CAADRP010000025">
    <property type="protein sequence ID" value="VFU21988.1"/>
    <property type="molecule type" value="Genomic_DNA"/>
</dbReference>
<feature type="region of interest" description="Disordered" evidence="1">
    <location>
        <begin position="208"/>
        <end position="228"/>
    </location>
</feature>